<protein>
    <submittedName>
        <fullName evidence="1">Uncharacterized protein</fullName>
    </submittedName>
</protein>
<dbReference type="Gramene" id="KQK87713">
    <property type="protein sequence ID" value="KQK87713"/>
    <property type="gene ID" value="SETIT_040810mg"/>
</dbReference>
<reference evidence="1" key="2">
    <citation type="submission" date="2018-08" db="UniProtKB">
        <authorList>
            <consortium name="EnsemblPlants"/>
        </authorList>
    </citation>
    <scope>IDENTIFICATION</scope>
    <source>
        <strain evidence="1">Yugu1</strain>
    </source>
</reference>
<organism evidence="1 2">
    <name type="scientific">Setaria italica</name>
    <name type="common">Foxtail millet</name>
    <name type="synonym">Panicum italicum</name>
    <dbReference type="NCBI Taxonomy" id="4555"/>
    <lineage>
        <taxon>Eukaryota</taxon>
        <taxon>Viridiplantae</taxon>
        <taxon>Streptophyta</taxon>
        <taxon>Embryophyta</taxon>
        <taxon>Tracheophyta</taxon>
        <taxon>Spermatophyta</taxon>
        <taxon>Magnoliopsida</taxon>
        <taxon>Liliopsida</taxon>
        <taxon>Poales</taxon>
        <taxon>Poaceae</taxon>
        <taxon>PACMAD clade</taxon>
        <taxon>Panicoideae</taxon>
        <taxon>Panicodae</taxon>
        <taxon>Paniceae</taxon>
        <taxon>Cenchrinae</taxon>
        <taxon>Setaria</taxon>
    </lineage>
</organism>
<evidence type="ECO:0000313" key="2">
    <source>
        <dbReference type="Proteomes" id="UP000004995"/>
    </source>
</evidence>
<dbReference type="HOGENOM" id="CLU_2836073_0_0_1"/>
<dbReference type="Proteomes" id="UP000004995">
    <property type="component" value="Unassembled WGS sequence"/>
</dbReference>
<dbReference type="InParanoid" id="K4APG2"/>
<accession>K4APG2</accession>
<sequence>MGHSCVMDMAPVACSPQVCAALVLAEQNFKNQKDCRPKKQGIYASCLSNCSIKCSIPSLHQTTKLN</sequence>
<reference evidence="2" key="1">
    <citation type="journal article" date="2012" name="Nat. Biotechnol.">
        <title>Reference genome sequence of the model plant Setaria.</title>
        <authorList>
            <person name="Bennetzen J.L."/>
            <person name="Schmutz J."/>
            <person name="Wang H."/>
            <person name="Percifield R."/>
            <person name="Hawkins J."/>
            <person name="Pontaroli A.C."/>
            <person name="Estep M."/>
            <person name="Feng L."/>
            <person name="Vaughn J.N."/>
            <person name="Grimwood J."/>
            <person name="Jenkins J."/>
            <person name="Barry K."/>
            <person name="Lindquist E."/>
            <person name="Hellsten U."/>
            <person name="Deshpande S."/>
            <person name="Wang X."/>
            <person name="Wu X."/>
            <person name="Mitros T."/>
            <person name="Triplett J."/>
            <person name="Yang X."/>
            <person name="Ye C.Y."/>
            <person name="Mauro-Herrera M."/>
            <person name="Wang L."/>
            <person name="Li P."/>
            <person name="Sharma M."/>
            <person name="Sharma R."/>
            <person name="Ronald P.C."/>
            <person name="Panaud O."/>
            <person name="Kellogg E.A."/>
            <person name="Brutnell T.P."/>
            <person name="Doust A.N."/>
            <person name="Tuskan G.A."/>
            <person name="Rokhsar D."/>
            <person name="Devos K.M."/>
        </authorList>
    </citation>
    <scope>NUCLEOTIDE SEQUENCE [LARGE SCALE GENOMIC DNA]</scope>
    <source>
        <strain evidence="2">cv. Yugu1</strain>
    </source>
</reference>
<name>K4APG2_SETIT</name>
<dbReference type="AlphaFoldDB" id="K4APG2"/>
<dbReference type="EnsemblPlants" id="KQK87713">
    <property type="protein sequence ID" value="KQK87713"/>
    <property type="gene ID" value="SETIT_040810mg"/>
</dbReference>
<keyword evidence="2" id="KW-1185">Reference proteome</keyword>
<dbReference type="EMBL" id="AGNK02005435">
    <property type="status" value="NOT_ANNOTATED_CDS"/>
    <property type="molecule type" value="Genomic_DNA"/>
</dbReference>
<evidence type="ECO:0000313" key="1">
    <source>
        <dbReference type="EnsemblPlants" id="KQK87713"/>
    </source>
</evidence>
<proteinExistence type="predicted"/>